<accession>A0ABT1DBG7</accession>
<proteinExistence type="predicted"/>
<evidence type="ECO:0000313" key="2">
    <source>
        <dbReference type="Proteomes" id="UP001523392"/>
    </source>
</evidence>
<sequence>MRPSIEPKVKWSAEYIRIALDNAEFARDPAEREEWLTIVGKMRQGIWVSFPDRRTPEEVEADRVEAEARHIRYLEEAWRIPAAVRGRYKREDFPLGASSRDRLIAFAGRVRRDMAEAGLTAADRPAR</sequence>
<name>A0ABT1DBG7_9PROT</name>
<organism evidence="1 2">
    <name type="scientific">Siccirubricoccus soli</name>
    <dbReference type="NCBI Taxonomy" id="2899147"/>
    <lineage>
        <taxon>Bacteria</taxon>
        <taxon>Pseudomonadati</taxon>
        <taxon>Pseudomonadota</taxon>
        <taxon>Alphaproteobacteria</taxon>
        <taxon>Acetobacterales</taxon>
        <taxon>Roseomonadaceae</taxon>
        <taxon>Siccirubricoccus</taxon>
    </lineage>
</organism>
<evidence type="ECO:0000313" key="1">
    <source>
        <dbReference type="EMBL" id="MCO6419293.1"/>
    </source>
</evidence>
<keyword evidence="2" id="KW-1185">Reference proteome</keyword>
<dbReference type="Proteomes" id="UP001523392">
    <property type="component" value="Unassembled WGS sequence"/>
</dbReference>
<dbReference type="EMBL" id="JAFIRR010000185">
    <property type="protein sequence ID" value="MCO6419293.1"/>
    <property type="molecule type" value="Genomic_DNA"/>
</dbReference>
<dbReference type="RefSeq" id="WP_252955910.1">
    <property type="nucleotide sequence ID" value="NZ_JAFIRR010000185.1"/>
</dbReference>
<gene>
    <name evidence="1" type="ORF">JYK14_24485</name>
</gene>
<protein>
    <submittedName>
        <fullName evidence="1">Uncharacterized protein</fullName>
    </submittedName>
</protein>
<comment type="caution">
    <text evidence="1">The sequence shown here is derived from an EMBL/GenBank/DDBJ whole genome shotgun (WGS) entry which is preliminary data.</text>
</comment>
<reference evidence="1 2" key="1">
    <citation type="submission" date="2021-12" db="EMBL/GenBank/DDBJ databases">
        <title>Siccirubricoccus leaddurans sp. nov., a high concentration Zn2+ tolerance bacterium.</title>
        <authorList>
            <person name="Cao Y."/>
        </authorList>
    </citation>
    <scope>NUCLEOTIDE SEQUENCE [LARGE SCALE GENOMIC DNA]</scope>
    <source>
        <strain evidence="1 2">KC 17139</strain>
    </source>
</reference>